<evidence type="ECO:0000313" key="2">
    <source>
        <dbReference type="EMBL" id="MBB5265062.1"/>
    </source>
</evidence>
<feature type="domain" description="ThuA-like" evidence="1">
    <location>
        <begin position="45"/>
        <end position="242"/>
    </location>
</feature>
<accession>A0A7W8HCB1</accession>
<dbReference type="RefSeq" id="WP_183774449.1">
    <property type="nucleotide sequence ID" value="NZ_CAWVEG010000192.1"/>
</dbReference>
<dbReference type="EMBL" id="JACHFW010000008">
    <property type="protein sequence ID" value="MBB5265062.1"/>
    <property type="molecule type" value="Genomic_DNA"/>
</dbReference>
<evidence type="ECO:0000259" key="1">
    <source>
        <dbReference type="Pfam" id="PF06283"/>
    </source>
</evidence>
<keyword evidence="3" id="KW-1185">Reference proteome</keyword>
<dbReference type="PIRSF" id="PIRSF030013">
    <property type="entry name" value="ThuA"/>
    <property type="match status" value="1"/>
</dbReference>
<evidence type="ECO:0000313" key="3">
    <source>
        <dbReference type="Proteomes" id="UP000543642"/>
    </source>
</evidence>
<organism evidence="2 3">
    <name type="scientific">Catenibacillus scindens</name>
    <dbReference type="NCBI Taxonomy" id="673271"/>
    <lineage>
        <taxon>Bacteria</taxon>
        <taxon>Bacillati</taxon>
        <taxon>Bacillota</taxon>
        <taxon>Clostridia</taxon>
        <taxon>Lachnospirales</taxon>
        <taxon>Lachnospiraceae</taxon>
        <taxon>Catenibacillus</taxon>
    </lineage>
</organism>
<gene>
    <name evidence="2" type="ORF">HNP82_002201</name>
</gene>
<name>A0A7W8HCB1_9FIRM</name>
<dbReference type="Proteomes" id="UP000543642">
    <property type="component" value="Unassembled WGS sequence"/>
</dbReference>
<dbReference type="InterPro" id="IPR009381">
    <property type="entry name" value="Trehalose_catabolism_ThuA_prok"/>
</dbReference>
<dbReference type="Pfam" id="PF06283">
    <property type="entry name" value="ThuA"/>
    <property type="match status" value="1"/>
</dbReference>
<sequence length="266" mass="30805">MIRVTVWNEFVQEQMDVKAGELFPGEENAQARQWMTERAKEIREVHHGAIHDTLKALLEEDEEIQVCHIATLEMEECGLTKDVLDDTDVLVWWAHIAHDKVPDEIAERVRDYVLRGMGFIALHSAHPSKPMQKLLGTSGTLQWREGDFCRVWNTCPTHPIAQGIPASFELDEEEMYGEFFDIPKPDDLVFISWYRGGEVFRSGCTWTRGYGKMFYFQPGHETNRSYFNENVRKIIRNAVKWAKPAMRVNELVCPNAAESPESKYQK</sequence>
<dbReference type="Gene3D" id="3.40.50.880">
    <property type="match status" value="1"/>
</dbReference>
<dbReference type="SUPFAM" id="SSF52317">
    <property type="entry name" value="Class I glutamine amidotransferase-like"/>
    <property type="match status" value="1"/>
</dbReference>
<comment type="caution">
    <text evidence="2">The sequence shown here is derived from an EMBL/GenBank/DDBJ whole genome shotgun (WGS) entry which is preliminary data.</text>
</comment>
<dbReference type="InterPro" id="IPR029010">
    <property type="entry name" value="ThuA-like"/>
</dbReference>
<reference evidence="2 3" key="1">
    <citation type="submission" date="2020-08" db="EMBL/GenBank/DDBJ databases">
        <title>Genomic Encyclopedia of Type Strains, Phase IV (KMG-IV): sequencing the most valuable type-strain genomes for metagenomic binning, comparative biology and taxonomic classification.</title>
        <authorList>
            <person name="Goeker M."/>
        </authorList>
    </citation>
    <scope>NUCLEOTIDE SEQUENCE [LARGE SCALE GENOMIC DNA]</scope>
    <source>
        <strain evidence="2 3">DSM 106146</strain>
    </source>
</reference>
<protein>
    <submittedName>
        <fullName evidence="2">Trehalose utilization protein</fullName>
    </submittedName>
</protein>
<dbReference type="InterPro" id="IPR029062">
    <property type="entry name" value="Class_I_gatase-like"/>
</dbReference>
<proteinExistence type="predicted"/>
<dbReference type="AlphaFoldDB" id="A0A7W8HCB1"/>